<evidence type="ECO:0000313" key="6">
    <source>
        <dbReference type="EMBL" id="KAF6165353.1"/>
    </source>
</evidence>
<evidence type="ECO:0000256" key="1">
    <source>
        <dbReference type="ARBA" id="ARBA00005234"/>
    </source>
</evidence>
<keyword evidence="7" id="KW-1185">Reference proteome</keyword>
<dbReference type="Pfam" id="PF02902">
    <property type="entry name" value="Peptidase_C48"/>
    <property type="match status" value="1"/>
</dbReference>
<proteinExistence type="inferred from homology"/>
<dbReference type="Proteomes" id="UP000541444">
    <property type="component" value="Unassembled WGS sequence"/>
</dbReference>
<dbReference type="InterPro" id="IPR003653">
    <property type="entry name" value="Peptidase_C48_C"/>
</dbReference>
<sequence>MTQKIDKIEQSFPYFFPAFPRGKRSKRRFKNRNLITIQNKKLDTNVFECYLEHLWKKFSEDKRTSFTYLDCLWFDLYRKRATKAKVLTWIKSKDIFSKNYVFVPIVCWRHWSLLILVHFGERFQSKTTRTPCMLLLDSLGMANSTLIEPEIRKFVSDLYGEENSQETKSSIAKIPLLVPKVPQQKNSEDCGIFVLYYIHLFLKSAPENFNVIEGYPYFMNENWFSYEGFDIFYEKFRTFCRKTRLPEKQTGRYDLNSCNSESHILLVE</sequence>
<keyword evidence="2" id="KW-0645">Protease</keyword>
<evidence type="ECO:0000256" key="4">
    <source>
        <dbReference type="ARBA" id="ARBA00022807"/>
    </source>
</evidence>
<dbReference type="GO" id="GO:0006508">
    <property type="term" value="P:proteolysis"/>
    <property type="evidence" value="ECO:0007669"/>
    <property type="project" value="UniProtKB-KW"/>
</dbReference>
<name>A0A7J7NE56_9MAGN</name>
<protein>
    <recommendedName>
        <fullName evidence="5">Ubiquitin-like protease family profile domain-containing protein</fullName>
    </recommendedName>
</protein>
<accession>A0A7J7NE56</accession>
<evidence type="ECO:0000259" key="5">
    <source>
        <dbReference type="PROSITE" id="PS50600"/>
    </source>
</evidence>
<evidence type="ECO:0000256" key="2">
    <source>
        <dbReference type="ARBA" id="ARBA00022670"/>
    </source>
</evidence>
<dbReference type="Gene3D" id="1.10.418.20">
    <property type="match status" value="1"/>
</dbReference>
<dbReference type="InterPro" id="IPR038765">
    <property type="entry name" value="Papain-like_cys_pep_sf"/>
</dbReference>
<comment type="caution">
    <text evidence="6">The sequence shown here is derived from an EMBL/GenBank/DDBJ whole genome shotgun (WGS) entry which is preliminary data.</text>
</comment>
<dbReference type="PANTHER" id="PTHR46915">
    <property type="entry name" value="UBIQUITIN-LIKE PROTEASE 4-RELATED"/>
    <property type="match status" value="1"/>
</dbReference>
<comment type="similarity">
    <text evidence="1">Belongs to the peptidase C48 family.</text>
</comment>
<dbReference type="Gene3D" id="3.30.310.130">
    <property type="entry name" value="Ubiquitin-related"/>
    <property type="match status" value="1"/>
</dbReference>
<reference evidence="6 7" key="1">
    <citation type="journal article" date="2020" name="IScience">
        <title>Genome Sequencing of the Endangered Kingdonia uniflora (Circaeasteraceae, Ranunculales) Reveals Potential Mechanisms of Evolutionary Specialization.</title>
        <authorList>
            <person name="Sun Y."/>
            <person name="Deng T."/>
            <person name="Zhang A."/>
            <person name="Moore M.J."/>
            <person name="Landis J.B."/>
            <person name="Lin N."/>
            <person name="Zhang H."/>
            <person name="Zhang X."/>
            <person name="Huang J."/>
            <person name="Zhang X."/>
            <person name="Sun H."/>
            <person name="Wang H."/>
        </authorList>
    </citation>
    <scope>NUCLEOTIDE SEQUENCE [LARGE SCALE GENOMIC DNA]</scope>
    <source>
        <strain evidence="6">TB1705</strain>
        <tissue evidence="6">Leaf</tissue>
    </source>
</reference>
<feature type="domain" description="Ubiquitin-like protease family profile" evidence="5">
    <location>
        <begin position="25"/>
        <end position="201"/>
    </location>
</feature>
<dbReference type="OrthoDB" id="1939479at2759"/>
<dbReference type="PANTHER" id="PTHR46915:SF6">
    <property type="entry name" value="CYSTEINE PROTEINASES SUPERFAMILY PROTEIN"/>
    <property type="match status" value="1"/>
</dbReference>
<dbReference type="SUPFAM" id="SSF54001">
    <property type="entry name" value="Cysteine proteinases"/>
    <property type="match status" value="1"/>
</dbReference>
<gene>
    <name evidence="6" type="ORF">GIB67_018797</name>
</gene>
<dbReference type="EMBL" id="JACGCM010000854">
    <property type="protein sequence ID" value="KAF6165353.1"/>
    <property type="molecule type" value="Genomic_DNA"/>
</dbReference>
<evidence type="ECO:0000256" key="3">
    <source>
        <dbReference type="ARBA" id="ARBA00022801"/>
    </source>
</evidence>
<keyword evidence="3" id="KW-0378">Hydrolase</keyword>
<dbReference type="PROSITE" id="PS50600">
    <property type="entry name" value="ULP_PROTEASE"/>
    <property type="match status" value="1"/>
</dbReference>
<evidence type="ECO:0000313" key="7">
    <source>
        <dbReference type="Proteomes" id="UP000541444"/>
    </source>
</evidence>
<dbReference type="GO" id="GO:0008234">
    <property type="term" value="F:cysteine-type peptidase activity"/>
    <property type="evidence" value="ECO:0007669"/>
    <property type="project" value="UniProtKB-KW"/>
</dbReference>
<organism evidence="6 7">
    <name type="scientific">Kingdonia uniflora</name>
    <dbReference type="NCBI Taxonomy" id="39325"/>
    <lineage>
        <taxon>Eukaryota</taxon>
        <taxon>Viridiplantae</taxon>
        <taxon>Streptophyta</taxon>
        <taxon>Embryophyta</taxon>
        <taxon>Tracheophyta</taxon>
        <taxon>Spermatophyta</taxon>
        <taxon>Magnoliopsida</taxon>
        <taxon>Ranunculales</taxon>
        <taxon>Circaeasteraceae</taxon>
        <taxon>Kingdonia</taxon>
    </lineage>
</organism>
<dbReference type="AlphaFoldDB" id="A0A7J7NE56"/>
<keyword evidence="4" id="KW-0788">Thiol protease</keyword>
<dbReference type="GO" id="GO:0016926">
    <property type="term" value="P:protein desumoylation"/>
    <property type="evidence" value="ECO:0007669"/>
    <property type="project" value="UniProtKB-ARBA"/>
</dbReference>